<evidence type="ECO:0008006" key="3">
    <source>
        <dbReference type="Google" id="ProtNLM"/>
    </source>
</evidence>
<proteinExistence type="predicted"/>
<dbReference type="RefSeq" id="WP_093142428.1">
    <property type="nucleotide sequence ID" value="NZ_BMWO01000002.1"/>
</dbReference>
<evidence type="ECO:0000313" key="2">
    <source>
        <dbReference type="Proteomes" id="UP000199321"/>
    </source>
</evidence>
<reference evidence="1 2" key="1">
    <citation type="submission" date="2016-10" db="EMBL/GenBank/DDBJ databases">
        <authorList>
            <person name="de Groot N.N."/>
        </authorList>
    </citation>
    <scope>NUCLEOTIDE SEQUENCE [LARGE SCALE GENOMIC DNA]</scope>
    <source>
        <strain evidence="1 2">DSM 16195</strain>
    </source>
</reference>
<dbReference type="STRING" id="227084.SAMN05421855_102212"/>
<sequence>MKPFILAVSLLLFVACDSDDDTNNNANAFENIVTELPQGNWEVSYFYKNDMDDTQSYSAFTFTFNENGTVDAINDILTESGVWSYDGSDDTSDDDGIENDEELDLQFPQNGLLKDLSEDWHITAVSSSEIVLYDISDGNSSADFLTFRKI</sequence>
<organism evidence="1 2">
    <name type="scientific">Ulvibacter litoralis</name>
    <dbReference type="NCBI Taxonomy" id="227084"/>
    <lineage>
        <taxon>Bacteria</taxon>
        <taxon>Pseudomonadati</taxon>
        <taxon>Bacteroidota</taxon>
        <taxon>Flavobacteriia</taxon>
        <taxon>Flavobacteriales</taxon>
        <taxon>Flavobacteriaceae</taxon>
        <taxon>Ulvibacter</taxon>
    </lineage>
</organism>
<dbReference type="Proteomes" id="UP000199321">
    <property type="component" value="Unassembled WGS sequence"/>
</dbReference>
<evidence type="ECO:0000313" key="1">
    <source>
        <dbReference type="EMBL" id="SDE68533.1"/>
    </source>
</evidence>
<accession>A0A1G7EXW1</accession>
<name>A0A1G7EXW1_9FLAO</name>
<gene>
    <name evidence="1" type="ORF">SAMN05421855_102212</name>
</gene>
<keyword evidence="2" id="KW-1185">Reference proteome</keyword>
<dbReference type="OrthoDB" id="826659at2"/>
<protein>
    <recommendedName>
        <fullName evidence="3">Lipocalin-like domain-containing protein</fullName>
    </recommendedName>
</protein>
<dbReference type="AlphaFoldDB" id="A0A1G7EXW1"/>
<dbReference type="EMBL" id="FNBA01000002">
    <property type="protein sequence ID" value="SDE68533.1"/>
    <property type="molecule type" value="Genomic_DNA"/>
</dbReference>
<dbReference type="PROSITE" id="PS51257">
    <property type="entry name" value="PROKAR_LIPOPROTEIN"/>
    <property type="match status" value="1"/>
</dbReference>